<sequence length="380" mass="41977">MAKRTVRRLADLLVGLGMVTEDRAAAVLADIGSWRKEHLDEELDERDVFGWLPEFGVAVPVHIEDVDFVADYYRYLLEEEVTPCTGGAVVLSDVVLLRDEDGYEYLHFLRNGEPVWWQVEHESEDYADTAALSGQFGDLDPGGDDPRRFYQLRPEKVGAQDDLYVLASPDQARALHEEFGLNFYDLDAAPPPHGEPPTAQPGTPEWYAQEDRRHLTAPARAFLDRWRSGMAGALDEWRARFLPADFPFDFSLASLGALEALVRDRYTGWSAVQAAAGEPFVEGAVRYVGETLIRTGPGHWTYRDTADPLYGGVPSVCSDTPAAFRGIVVPLYALSRAAEDREPGVLAASAEDLRDAAVRYAKALRALDAIRRPGAGPAEG</sequence>
<evidence type="ECO:0000313" key="1">
    <source>
        <dbReference type="EMBL" id="GAA0321669.1"/>
    </source>
</evidence>
<protein>
    <submittedName>
        <fullName evidence="1">Uncharacterized protein</fullName>
    </submittedName>
</protein>
<accession>A0ABN0W0H9</accession>
<evidence type="ECO:0000313" key="2">
    <source>
        <dbReference type="Proteomes" id="UP001501822"/>
    </source>
</evidence>
<gene>
    <name evidence="1" type="ORF">GCM10010151_09320</name>
</gene>
<comment type="caution">
    <text evidence="1">The sequence shown here is derived from an EMBL/GenBank/DDBJ whole genome shotgun (WGS) entry which is preliminary data.</text>
</comment>
<proteinExistence type="predicted"/>
<reference evidence="1 2" key="1">
    <citation type="journal article" date="2019" name="Int. J. Syst. Evol. Microbiol.">
        <title>The Global Catalogue of Microorganisms (GCM) 10K type strain sequencing project: providing services to taxonomists for standard genome sequencing and annotation.</title>
        <authorList>
            <consortium name="The Broad Institute Genomics Platform"/>
            <consortium name="The Broad Institute Genome Sequencing Center for Infectious Disease"/>
            <person name="Wu L."/>
            <person name="Ma J."/>
        </authorList>
    </citation>
    <scope>NUCLEOTIDE SEQUENCE [LARGE SCALE GENOMIC DNA]</scope>
    <source>
        <strain evidence="1 2">JCM 3146</strain>
    </source>
</reference>
<dbReference type="EMBL" id="BAAABM010000007">
    <property type="protein sequence ID" value="GAA0321669.1"/>
    <property type="molecule type" value="Genomic_DNA"/>
</dbReference>
<dbReference type="RefSeq" id="WP_252804705.1">
    <property type="nucleotide sequence ID" value="NZ_BAAABM010000007.1"/>
</dbReference>
<organism evidence="1 2">
    <name type="scientific">Actinoallomurus spadix</name>
    <dbReference type="NCBI Taxonomy" id="79912"/>
    <lineage>
        <taxon>Bacteria</taxon>
        <taxon>Bacillati</taxon>
        <taxon>Actinomycetota</taxon>
        <taxon>Actinomycetes</taxon>
        <taxon>Streptosporangiales</taxon>
        <taxon>Thermomonosporaceae</taxon>
        <taxon>Actinoallomurus</taxon>
    </lineage>
</organism>
<keyword evidence="2" id="KW-1185">Reference proteome</keyword>
<dbReference type="Proteomes" id="UP001501822">
    <property type="component" value="Unassembled WGS sequence"/>
</dbReference>
<name>A0ABN0W0H9_9ACTN</name>